<evidence type="ECO:0000313" key="2">
    <source>
        <dbReference type="EMBL" id="HIU37483.1"/>
    </source>
</evidence>
<accession>A0A9D1LEB2</accession>
<dbReference type="InterPro" id="IPR001387">
    <property type="entry name" value="Cro/C1-type_HTH"/>
</dbReference>
<evidence type="ECO:0000259" key="1">
    <source>
        <dbReference type="PROSITE" id="PS50943"/>
    </source>
</evidence>
<dbReference type="CDD" id="cd00093">
    <property type="entry name" value="HTH_XRE"/>
    <property type="match status" value="1"/>
</dbReference>
<dbReference type="Proteomes" id="UP000824083">
    <property type="component" value="Unassembled WGS sequence"/>
</dbReference>
<dbReference type="AlphaFoldDB" id="A0A9D1LEB2"/>
<reference evidence="2" key="1">
    <citation type="submission" date="2020-10" db="EMBL/GenBank/DDBJ databases">
        <authorList>
            <person name="Gilroy R."/>
        </authorList>
    </citation>
    <scope>NUCLEOTIDE SEQUENCE</scope>
    <source>
        <strain evidence="2">7463</strain>
    </source>
</reference>
<feature type="domain" description="HTH cro/C1-type" evidence="1">
    <location>
        <begin position="37"/>
        <end position="94"/>
    </location>
</feature>
<dbReference type="Pfam" id="PF01381">
    <property type="entry name" value="HTH_3"/>
    <property type="match status" value="1"/>
</dbReference>
<dbReference type="Gene3D" id="1.10.260.40">
    <property type="entry name" value="lambda repressor-like DNA-binding domains"/>
    <property type="match status" value="1"/>
</dbReference>
<dbReference type="EMBL" id="DVMY01000071">
    <property type="protein sequence ID" value="HIU37483.1"/>
    <property type="molecule type" value="Genomic_DNA"/>
</dbReference>
<protein>
    <submittedName>
        <fullName evidence="2">Helix-turn-helix transcriptional regulator</fullName>
    </submittedName>
</protein>
<sequence>MKAAKNFEDTLVEQMKDPEFQEEFLRTKQELAILDRVIQIRRKAGLSQEAVAKRMGTSQSAVARIESGLLSGRLPSLTSLQKYANAVGKQLEIRLV</sequence>
<gene>
    <name evidence="2" type="ORF">IAC56_04345</name>
</gene>
<dbReference type="PROSITE" id="PS50943">
    <property type="entry name" value="HTH_CROC1"/>
    <property type="match status" value="1"/>
</dbReference>
<proteinExistence type="predicted"/>
<dbReference type="InterPro" id="IPR010982">
    <property type="entry name" value="Lambda_DNA-bd_dom_sf"/>
</dbReference>
<evidence type="ECO:0000313" key="3">
    <source>
        <dbReference type="Proteomes" id="UP000824083"/>
    </source>
</evidence>
<dbReference type="GO" id="GO:0003677">
    <property type="term" value="F:DNA binding"/>
    <property type="evidence" value="ECO:0007669"/>
    <property type="project" value="InterPro"/>
</dbReference>
<dbReference type="SUPFAM" id="SSF47413">
    <property type="entry name" value="lambda repressor-like DNA-binding domains"/>
    <property type="match status" value="1"/>
</dbReference>
<reference evidence="2" key="2">
    <citation type="journal article" date="2021" name="PeerJ">
        <title>Extensive microbial diversity within the chicken gut microbiome revealed by metagenomics and culture.</title>
        <authorList>
            <person name="Gilroy R."/>
            <person name="Ravi A."/>
            <person name="Getino M."/>
            <person name="Pursley I."/>
            <person name="Horton D.L."/>
            <person name="Alikhan N.F."/>
            <person name="Baker D."/>
            <person name="Gharbi K."/>
            <person name="Hall N."/>
            <person name="Watson M."/>
            <person name="Adriaenssens E.M."/>
            <person name="Foster-Nyarko E."/>
            <person name="Jarju S."/>
            <person name="Secka A."/>
            <person name="Antonio M."/>
            <person name="Oren A."/>
            <person name="Chaudhuri R.R."/>
            <person name="La Ragione R."/>
            <person name="Hildebrand F."/>
            <person name="Pallen M.J."/>
        </authorList>
    </citation>
    <scope>NUCLEOTIDE SEQUENCE</scope>
    <source>
        <strain evidence="2">7463</strain>
    </source>
</reference>
<dbReference type="SMART" id="SM00530">
    <property type="entry name" value="HTH_XRE"/>
    <property type="match status" value="1"/>
</dbReference>
<name>A0A9D1LEB2_9BURK</name>
<organism evidence="2 3">
    <name type="scientific">Candidatus Aphodousia faecigallinarum</name>
    <dbReference type="NCBI Taxonomy" id="2840677"/>
    <lineage>
        <taxon>Bacteria</taxon>
        <taxon>Pseudomonadati</taxon>
        <taxon>Pseudomonadota</taxon>
        <taxon>Betaproteobacteria</taxon>
        <taxon>Burkholderiales</taxon>
        <taxon>Sutterellaceae</taxon>
        <taxon>Sutterellaceae incertae sedis</taxon>
        <taxon>Candidatus Aphodousia</taxon>
    </lineage>
</organism>
<comment type="caution">
    <text evidence="2">The sequence shown here is derived from an EMBL/GenBank/DDBJ whole genome shotgun (WGS) entry which is preliminary data.</text>
</comment>